<evidence type="ECO:0000256" key="9">
    <source>
        <dbReference type="ARBA" id="ARBA00045771"/>
    </source>
</evidence>
<comment type="similarity">
    <text evidence="3">Belongs to the MDM1 family.</text>
</comment>
<dbReference type="GO" id="GO:0005814">
    <property type="term" value="C:centriole"/>
    <property type="evidence" value="ECO:0007669"/>
    <property type="project" value="UniProtKB-SubCell"/>
</dbReference>
<keyword evidence="6" id="KW-0493">Microtubule</keyword>
<dbReference type="EMBL" id="JBBCAQ010000033">
    <property type="protein sequence ID" value="KAK7582176.1"/>
    <property type="molecule type" value="Genomic_DNA"/>
</dbReference>
<feature type="region of interest" description="Disordered" evidence="10">
    <location>
        <begin position="546"/>
        <end position="628"/>
    </location>
</feature>
<comment type="caution">
    <text evidence="11">The sequence shown here is derived from an EMBL/GenBank/DDBJ whole genome shotgun (WGS) entry which is preliminary data.</text>
</comment>
<keyword evidence="7" id="KW-0206">Cytoskeleton</keyword>
<evidence type="ECO:0000256" key="5">
    <source>
        <dbReference type="ARBA" id="ARBA00022490"/>
    </source>
</evidence>
<name>A0AAN9Y2S7_9HEMI</name>
<gene>
    <name evidence="11" type="ORF">V9T40_013621</name>
</gene>
<proteinExistence type="inferred from homology"/>
<evidence type="ECO:0000256" key="8">
    <source>
        <dbReference type="ARBA" id="ARBA00023242"/>
    </source>
</evidence>
<keyword evidence="5" id="KW-0963">Cytoplasm</keyword>
<feature type="compositionally biased region" description="Basic and acidic residues" evidence="10">
    <location>
        <begin position="432"/>
        <end position="447"/>
    </location>
</feature>
<evidence type="ECO:0000313" key="12">
    <source>
        <dbReference type="Proteomes" id="UP001367676"/>
    </source>
</evidence>
<comment type="function">
    <text evidence="9">Microtubule-binding protein that negatively regulates centriole duplication. Binds to and stabilizes microtubules.</text>
</comment>
<dbReference type="Pfam" id="PF15501">
    <property type="entry name" value="MDM1"/>
    <property type="match status" value="1"/>
</dbReference>
<sequence>MLIGEMSAVECPSMKRQSPKRPRPDLLFFNDRYAKSRNDKRDFAPSRRSKSAGPPGTSIKRSYYEFYGSPSPDYADLSEFDAEYGLISNCPNHGDLDTVGIPVKDSRGNTEYRLQFAWPKGKHNVDSVTHEELKAAGGGSRRSAFMATTGHDRPPVPVHKKRFLDSDKKEGVAELEPLVDHQNGECETNEEKHEKTQNNNQRQFYSEYQKKFRPFSQYDYIAGKFSAKDSTITPASSLSSGSWYGEVLELRKKAGEYKHRGWGTELVPQHIAEVYNKQIALWEHVSRRSSLSALTLATTTQKPRALTKEEKSKENNRKSAPYKLRETRQASVDRAASVLRKKTEKNEEIKRHSTKSQKETLAKVNSEKSSTSAATPVTPSSTARSQPGATSSSPKKHVPRSSSSSSPKKTANNQTEPRSRSTTLAINAQTRIRRDTSVLAKKKESLKIKIPSSANAAKIPPAKVTPNGPQNVAVKNELKKNEDSEPVDKDANIIDVEHIVKSPPEPTRVKSPEQMMMKSPEPVNWTVPLDTNRTFTVTQNIPEGLKVDDAPASISSIDQSSTEKSSERVLLPQSNVNGTDSQSTGEELLKPITDAASISGPSSLIDTTMSESKSSITSSPISDPPNTNIIAKSVEETDAVPIAERISSTELLESARDRFDQFWQKPTLNGKESSM</sequence>
<dbReference type="AlphaFoldDB" id="A0AAN9Y2S7"/>
<evidence type="ECO:0000256" key="7">
    <source>
        <dbReference type="ARBA" id="ARBA00023212"/>
    </source>
</evidence>
<feature type="region of interest" description="Disordered" evidence="10">
    <location>
        <begin position="296"/>
        <end position="528"/>
    </location>
</feature>
<feature type="compositionally biased region" description="Basic and acidic residues" evidence="10">
    <location>
        <begin position="306"/>
        <end position="328"/>
    </location>
</feature>
<comment type="subcellular location">
    <subcellularLocation>
        <location evidence="1">Cytoplasm</location>
        <location evidence="1">Cytoskeleton</location>
        <location evidence="1">Microtubule organizing center</location>
        <location evidence="1">Centrosome</location>
        <location evidence="1">Centriole</location>
    </subcellularLocation>
    <subcellularLocation>
        <location evidence="2">Nucleus</location>
    </subcellularLocation>
</comment>
<reference evidence="11 12" key="1">
    <citation type="submission" date="2024-03" db="EMBL/GenBank/DDBJ databases">
        <title>Adaptation during the transition from Ophiocordyceps entomopathogen to insect associate is accompanied by gene loss and intensified selection.</title>
        <authorList>
            <person name="Ward C.M."/>
            <person name="Onetto C.A."/>
            <person name="Borneman A.R."/>
        </authorList>
    </citation>
    <scope>NUCLEOTIDE SEQUENCE [LARGE SCALE GENOMIC DNA]</scope>
    <source>
        <strain evidence="11">AWRI1</strain>
        <tissue evidence="11">Single Adult Female</tissue>
    </source>
</reference>
<feature type="compositionally biased region" description="Polar residues" evidence="10">
    <location>
        <begin position="410"/>
        <end position="430"/>
    </location>
</feature>
<dbReference type="Proteomes" id="UP001367676">
    <property type="component" value="Unassembled WGS sequence"/>
</dbReference>
<evidence type="ECO:0000256" key="10">
    <source>
        <dbReference type="SAM" id="MobiDB-lite"/>
    </source>
</evidence>
<feature type="compositionally biased region" description="Polar residues" evidence="10">
    <location>
        <begin position="553"/>
        <end position="563"/>
    </location>
</feature>
<evidence type="ECO:0000313" key="11">
    <source>
        <dbReference type="EMBL" id="KAK7582176.1"/>
    </source>
</evidence>
<evidence type="ECO:0000256" key="1">
    <source>
        <dbReference type="ARBA" id="ARBA00004114"/>
    </source>
</evidence>
<dbReference type="GO" id="GO:0046600">
    <property type="term" value="P:negative regulation of centriole replication"/>
    <property type="evidence" value="ECO:0007669"/>
    <property type="project" value="InterPro"/>
</dbReference>
<evidence type="ECO:0000256" key="4">
    <source>
        <dbReference type="ARBA" id="ARBA00013508"/>
    </source>
</evidence>
<feature type="compositionally biased region" description="Polar residues" evidence="10">
    <location>
        <begin position="572"/>
        <end position="585"/>
    </location>
</feature>
<evidence type="ECO:0000256" key="6">
    <source>
        <dbReference type="ARBA" id="ARBA00022701"/>
    </source>
</evidence>
<feature type="compositionally biased region" description="Basic and acidic residues" evidence="10">
    <location>
        <begin position="344"/>
        <end position="361"/>
    </location>
</feature>
<dbReference type="GO" id="GO:0005874">
    <property type="term" value="C:microtubule"/>
    <property type="evidence" value="ECO:0007669"/>
    <property type="project" value="UniProtKB-KW"/>
</dbReference>
<feature type="compositionally biased region" description="Low complexity" evidence="10">
    <location>
        <begin position="400"/>
        <end position="409"/>
    </location>
</feature>
<dbReference type="InterPro" id="IPR029136">
    <property type="entry name" value="MDM1"/>
</dbReference>
<evidence type="ECO:0000256" key="3">
    <source>
        <dbReference type="ARBA" id="ARBA00010494"/>
    </source>
</evidence>
<dbReference type="PANTHER" id="PTHR32078:SF1">
    <property type="entry name" value="NUCLEAR PROTEIN MDM1"/>
    <property type="match status" value="1"/>
</dbReference>
<keyword evidence="12" id="KW-1185">Reference proteome</keyword>
<feature type="compositionally biased region" description="Basic and acidic residues" evidence="10">
    <location>
        <begin position="476"/>
        <end position="500"/>
    </location>
</feature>
<feature type="compositionally biased region" description="Low complexity" evidence="10">
    <location>
        <begin position="369"/>
        <end position="385"/>
    </location>
</feature>
<dbReference type="GO" id="GO:0008017">
    <property type="term" value="F:microtubule binding"/>
    <property type="evidence" value="ECO:0007669"/>
    <property type="project" value="InterPro"/>
</dbReference>
<evidence type="ECO:0000256" key="2">
    <source>
        <dbReference type="ARBA" id="ARBA00004123"/>
    </source>
</evidence>
<protein>
    <recommendedName>
        <fullName evidence="4">Nuclear protein MDM1</fullName>
    </recommendedName>
</protein>
<accession>A0AAN9Y2S7</accession>
<dbReference type="PANTHER" id="PTHR32078">
    <property type="entry name" value="NUCLEAR PROTEIN MDM1"/>
    <property type="match status" value="1"/>
</dbReference>
<feature type="compositionally biased region" description="Low complexity" evidence="10">
    <location>
        <begin position="607"/>
        <end position="628"/>
    </location>
</feature>
<feature type="compositionally biased region" description="Basic and acidic residues" evidence="10">
    <location>
        <begin position="32"/>
        <end position="45"/>
    </location>
</feature>
<feature type="region of interest" description="Disordered" evidence="10">
    <location>
        <begin position="1"/>
        <end position="60"/>
    </location>
</feature>
<dbReference type="GO" id="GO:0005634">
    <property type="term" value="C:nucleus"/>
    <property type="evidence" value="ECO:0007669"/>
    <property type="project" value="UniProtKB-SubCell"/>
</dbReference>
<organism evidence="11 12">
    <name type="scientific">Parthenolecanium corni</name>
    <dbReference type="NCBI Taxonomy" id="536013"/>
    <lineage>
        <taxon>Eukaryota</taxon>
        <taxon>Metazoa</taxon>
        <taxon>Ecdysozoa</taxon>
        <taxon>Arthropoda</taxon>
        <taxon>Hexapoda</taxon>
        <taxon>Insecta</taxon>
        <taxon>Pterygota</taxon>
        <taxon>Neoptera</taxon>
        <taxon>Paraneoptera</taxon>
        <taxon>Hemiptera</taxon>
        <taxon>Sternorrhyncha</taxon>
        <taxon>Coccoidea</taxon>
        <taxon>Coccidae</taxon>
        <taxon>Parthenolecanium</taxon>
    </lineage>
</organism>
<keyword evidence="8" id="KW-0539">Nucleus</keyword>